<feature type="domain" description="NADP-dependent oxidoreductase" evidence="4">
    <location>
        <begin position="4"/>
        <end position="66"/>
    </location>
</feature>
<gene>
    <name evidence="5" type="ORF">DXB31_04290</name>
</gene>
<evidence type="ECO:0000313" key="5">
    <source>
        <dbReference type="EMBL" id="RGO11501.1"/>
    </source>
</evidence>
<keyword evidence="3" id="KW-0560">Oxidoreductase</keyword>
<reference evidence="5 6" key="1">
    <citation type="submission" date="2018-08" db="EMBL/GenBank/DDBJ databases">
        <title>A genome reference for cultivated species of the human gut microbiota.</title>
        <authorList>
            <person name="Zou Y."/>
            <person name="Xue W."/>
            <person name="Luo G."/>
        </authorList>
    </citation>
    <scope>NUCLEOTIDE SEQUENCE [LARGE SCALE GENOMIC DNA]</scope>
    <source>
        <strain evidence="5 6">OM02-6</strain>
    </source>
</reference>
<protein>
    <submittedName>
        <fullName evidence="5">Aldo/keto reductase</fullName>
    </submittedName>
</protein>
<dbReference type="EMBL" id="QSVF01000007">
    <property type="protein sequence ID" value="RGO11501.1"/>
    <property type="molecule type" value="Genomic_DNA"/>
</dbReference>
<accession>A0A3E5FS72</accession>
<dbReference type="PANTHER" id="PTHR43827">
    <property type="entry name" value="2,5-DIKETO-D-GLUCONIC ACID REDUCTASE"/>
    <property type="match status" value="1"/>
</dbReference>
<dbReference type="GO" id="GO:0016616">
    <property type="term" value="F:oxidoreductase activity, acting on the CH-OH group of donors, NAD or NADP as acceptor"/>
    <property type="evidence" value="ECO:0007669"/>
    <property type="project" value="UniProtKB-ARBA"/>
</dbReference>
<dbReference type="Proteomes" id="UP000261087">
    <property type="component" value="Unassembled WGS sequence"/>
</dbReference>
<evidence type="ECO:0000259" key="4">
    <source>
        <dbReference type="Pfam" id="PF00248"/>
    </source>
</evidence>
<dbReference type="Pfam" id="PF00248">
    <property type="entry name" value="Aldo_ket_red"/>
    <property type="match status" value="1"/>
</dbReference>
<proteinExistence type="inferred from homology"/>
<keyword evidence="2" id="KW-0521">NADP</keyword>
<dbReference type="AlphaFoldDB" id="A0A3E5FS72"/>
<dbReference type="SUPFAM" id="SSF51430">
    <property type="entry name" value="NAD(P)-linked oxidoreductase"/>
    <property type="match status" value="1"/>
</dbReference>
<comment type="similarity">
    <text evidence="1">Belongs to the aldo/keto reductase family.</text>
</comment>
<evidence type="ECO:0000313" key="6">
    <source>
        <dbReference type="Proteomes" id="UP000261087"/>
    </source>
</evidence>
<dbReference type="InterPro" id="IPR023210">
    <property type="entry name" value="NADP_OxRdtase_dom"/>
</dbReference>
<evidence type="ECO:0000256" key="1">
    <source>
        <dbReference type="ARBA" id="ARBA00007905"/>
    </source>
</evidence>
<evidence type="ECO:0000256" key="2">
    <source>
        <dbReference type="ARBA" id="ARBA00022857"/>
    </source>
</evidence>
<dbReference type="InterPro" id="IPR020471">
    <property type="entry name" value="AKR"/>
</dbReference>
<organism evidence="5 6">
    <name type="scientific">Thomasclavelia spiroformis</name>
    <dbReference type="NCBI Taxonomy" id="29348"/>
    <lineage>
        <taxon>Bacteria</taxon>
        <taxon>Bacillati</taxon>
        <taxon>Bacillota</taxon>
        <taxon>Erysipelotrichia</taxon>
        <taxon>Erysipelotrichales</taxon>
        <taxon>Coprobacillaceae</taxon>
        <taxon>Thomasclavelia</taxon>
    </lineage>
</organism>
<dbReference type="RefSeq" id="WP_117604711.1">
    <property type="nucleotide sequence ID" value="NZ_CAJKXS010000084.1"/>
</dbReference>
<dbReference type="PANTHER" id="PTHR43827:SF3">
    <property type="entry name" value="NADP-DEPENDENT OXIDOREDUCTASE DOMAIN-CONTAINING PROTEIN"/>
    <property type="match status" value="1"/>
</dbReference>
<sequence>MFSNPELKAIGEKYGKTVAQVILRWLVQRNIVPLSKSVKKSRMEENINIFDFELSKEDMDKISEMDKKESSFFSHYDPSIVEMIAGLHQ</sequence>
<dbReference type="Gene3D" id="3.20.20.100">
    <property type="entry name" value="NADP-dependent oxidoreductase domain"/>
    <property type="match status" value="1"/>
</dbReference>
<evidence type="ECO:0000256" key="3">
    <source>
        <dbReference type="ARBA" id="ARBA00023002"/>
    </source>
</evidence>
<comment type="caution">
    <text evidence="5">The sequence shown here is derived from an EMBL/GenBank/DDBJ whole genome shotgun (WGS) entry which is preliminary data.</text>
</comment>
<name>A0A3E5FS72_9FIRM</name>
<dbReference type="InterPro" id="IPR036812">
    <property type="entry name" value="NAD(P)_OxRdtase_dom_sf"/>
</dbReference>